<reference evidence="2 3" key="1">
    <citation type="journal article" date="2018" name="PLoS Genet.">
        <title>Population sequencing reveals clonal diversity and ancestral inbreeding in the grapevine cultivar Chardonnay.</title>
        <authorList>
            <person name="Roach M.J."/>
            <person name="Johnson D.L."/>
            <person name="Bohlmann J."/>
            <person name="van Vuuren H.J."/>
            <person name="Jones S.J."/>
            <person name="Pretorius I.S."/>
            <person name="Schmidt S.A."/>
            <person name="Borneman A.R."/>
        </authorList>
    </citation>
    <scope>NUCLEOTIDE SEQUENCE [LARGE SCALE GENOMIC DNA]</scope>
    <source>
        <strain evidence="3">cv. Chardonnay</strain>
        <tissue evidence="2">Leaf</tissue>
    </source>
</reference>
<dbReference type="Pfam" id="PF07727">
    <property type="entry name" value="RVT_2"/>
    <property type="match status" value="1"/>
</dbReference>
<organism evidence="2 3">
    <name type="scientific">Vitis vinifera</name>
    <name type="common">Grape</name>
    <dbReference type="NCBI Taxonomy" id="29760"/>
    <lineage>
        <taxon>Eukaryota</taxon>
        <taxon>Viridiplantae</taxon>
        <taxon>Streptophyta</taxon>
        <taxon>Embryophyta</taxon>
        <taxon>Tracheophyta</taxon>
        <taxon>Spermatophyta</taxon>
        <taxon>Magnoliopsida</taxon>
        <taxon>eudicotyledons</taxon>
        <taxon>Gunneridae</taxon>
        <taxon>Pentapetalae</taxon>
        <taxon>rosids</taxon>
        <taxon>Vitales</taxon>
        <taxon>Vitaceae</taxon>
        <taxon>Viteae</taxon>
        <taxon>Vitis</taxon>
    </lineage>
</organism>
<dbReference type="AlphaFoldDB" id="A0A438HI51"/>
<proteinExistence type="predicted"/>
<feature type="domain" description="Reverse transcriptase Ty1/copia-type" evidence="1">
    <location>
        <begin position="163"/>
        <end position="233"/>
    </location>
</feature>
<evidence type="ECO:0000313" key="3">
    <source>
        <dbReference type="Proteomes" id="UP000288805"/>
    </source>
</evidence>
<protein>
    <submittedName>
        <fullName evidence="2">Retrovirus-related Pol polyprotein from transposon RE2</fullName>
    </submittedName>
</protein>
<dbReference type="PANTHER" id="PTHR11439">
    <property type="entry name" value="GAG-POL-RELATED RETROTRANSPOSON"/>
    <property type="match status" value="1"/>
</dbReference>
<dbReference type="Proteomes" id="UP000288805">
    <property type="component" value="Unassembled WGS sequence"/>
</dbReference>
<dbReference type="InterPro" id="IPR013103">
    <property type="entry name" value="RVT_2"/>
</dbReference>
<evidence type="ECO:0000313" key="2">
    <source>
        <dbReference type="EMBL" id="RVW84143.1"/>
    </source>
</evidence>
<dbReference type="PANTHER" id="PTHR11439:SF463">
    <property type="entry name" value="REVERSE TRANSCRIPTASE TY1_COPIA-TYPE DOMAIN-CONTAINING PROTEIN"/>
    <property type="match status" value="1"/>
</dbReference>
<gene>
    <name evidence="2" type="primary">RE2_376</name>
    <name evidence="2" type="ORF">CK203_053584</name>
</gene>
<sequence length="407" mass="45923">MSCDACKLRKIHQESFPSIAIKTNKPLQLIHSDVWGPSPNISIEDWEGNFGSYYLLLKNLVLLHCPSCPATSTIVPIVDNIVSTTCTHVVQPITATMSQPLLHTSTNIHSMQTMSKSGIYKPKVYTAVVVLLDHFQEPLVFRQALQLPHWKITMEAKYSTFVRNAKLVAKGFQQQANVDFSDTFTPIVKAPTIRIIFSLVVAYNWDIQQVDINNAFLNGILHEDVYMCQPEGALVSWGFQPSVSDNFLFRSQKNGHLVLALTFRFALKTLVSISYFLRFEAFRDSSDLYLNQSKYISDLLVKKNMVHAKPSSTPMALGQKVALEDSAPFPDVTLYHSTICFSDADWACNVDDRRSTTGYCVFLGGNLVTRSSRKEQVVARSRTESKYWAMASVTMELIWIKSLQDEL</sequence>
<accession>A0A438HI51</accession>
<dbReference type="CDD" id="cd09272">
    <property type="entry name" value="RNase_HI_RT_Ty1"/>
    <property type="match status" value="1"/>
</dbReference>
<name>A0A438HI51_VITVI</name>
<evidence type="ECO:0000259" key="1">
    <source>
        <dbReference type="Pfam" id="PF07727"/>
    </source>
</evidence>
<dbReference type="EMBL" id="QGNW01000219">
    <property type="protein sequence ID" value="RVW84143.1"/>
    <property type="molecule type" value="Genomic_DNA"/>
</dbReference>
<comment type="caution">
    <text evidence="2">The sequence shown here is derived from an EMBL/GenBank/DDBJ whole genome shotgun (WGS) entry which is preliminary data.</text>
</comment>